<dbReference type="AlphaFoldDB" id="H3B9J2"/>
<dbReference type="eggNOG" id="ENOG502QS9R">
    <property type="taxonomic scope" value="Eukaryota"/>
</dbReference>
<evidence type="ECO:0000256" key="5">
    <source>
        <dbReference type="SAM" id="Phobius"/>
    </source>
</evidence>
<dbReference type="InterPro" id="IPR027417">
    <property type="entry name" value="P-loop_NTPase"/>
</dbReference>
<dbReference type="FunFam" id="3.40.50.300:FF:000541">
    <property type="entry name" value="Immunity related GTPase M"/>
    <property type="match status" value="2"/>
</dbReference>
<evidence type="ECO:0000313" key="8">
    <source>
        <dbReference type="Proteomes" id="UP000008672"/>
    </source>
</evidence>
<dbReference type="Pfam" id="PF05049">
    <property type="entry name" value="IIGP"/>
    <property type="match status" value="2"/>
</dbReference>
<dbReference type="InterPro" id="IPR051515">
    <property type="entry name" value="IRG"/>
</dbReference>
<keyword evidence="5" id="KW-0812">Transmembrane</keyword>
<feature type="domain" description="IRG-type G" evidence="6">
    <location>
        <begin position="17"/>
        <end position="199"/>
    </location>
</feature>
<keyword evidence="8" id="KW-1185">Reference proteome</keyword>
<evidence type="ECO:0000256" key="3">
    <source>
        <dbReference type="ARBA" id="ARBA00022801"/>
    </source>
</evidence>
<keyword evidence="5" id="KW-0472">Membrane</keyword>
<dbReference type="PANTHER" id="PTHR32341:SF10">
    <property type="entry name" value="INTERFERON-INDUCIBLE GTPASE 5"/>
    <property type="match status" value="1"/>
</dbReference>
<dbReference type="EMBL" id="AFYH01067392">
    <property type="status" value="NOT_ANNOTATED_CDS"/>
    <property type="molecule type" value="Genomic_DNA"/>
</dbReference>
<keyword evidence="4" id="KW-0342">GTP-binding</keyword>
<reference evidence="8" key="1">
    <citation type="submission" date="2011-08" db="EMBL/GenBank/DDBJ databases">
        <title>The draft genome of Latimeria chalumnae.</title>
        <authorList>
            <person name="Di Palma F."/>
            <person name="Alfoldi J."/>
            <person name="Johnson J."/>
            <person name="Berlin A."/>
            <person name="Gnerre S."/>
            <person name="Jaffe D."/>
            <person name="MacCallum I."/>
            <person name="Young S."/>
            <person name="Walker B.J."/>
            <person name="Lander E."/>
            <person name="Lindblad-Toh K."/>
        </authorList>
    </citation>
    <scope>NUCLEOTIDE SEQUENCE [LARGE SCALE GENOMIC DNA]</scope>
    <source>
        <strain evidence="8">Wild caught</strain>
    </source>
</reference>
<organism evidence="7 8">
    <name type="scientific">Latimeria chalumnae</name>
    <name type="common">Coelacanth</name>
    <dbReference type="NCBI Taxonomy" id="7897"/>
    <lineage>
        <taxon>Eukaryota</taxon>
        <taxon>Metazoa</taxon>
        <taxon>Chordata</taxon>
        <taxon>Craniata</taxon>
        <taxon>Vertebrata</taxon>
        <taxon>Euteleostomi</taxon>
        <taxon>Coelacanthiformes</taxon>
        <taxon>Coelacanthidae</taxon>
        <taxon>Latimeria</taxon>
    </lineage>
</organism>
<dbReference type="Gene3D" id="3.40.50.300">
    <property type="entry name" value="P-loop containing nucleotide triphosphate hydrolases"/>
    <property type="match status" value="2"/>
</dbReference>
<feature type="transmembrane region" description="Helical" evidence="5">
    <location>
        <begin position="640"/>
        <end position="663"/>
    </location>
</feature>
<dbReference type="GeneTree" id="ENSGT00950000183007"/>
<dbReference type="OMA" id="MERTAYK"/>
<dbReference type="PANTHER" id="PTHR32341">
    <property type="entry name" value="INTERFERON-INDUCIBLE GTPASE"/>
    <property type="match status" value="1"/>
</dbReference>
<accession>H3B9J2</accession>
<name>H3B9J2_LATCH</name>
<dbReference type="SUPFAM" id="SSF52540">
    <property type="entry name" value="P-loop containing nucleoside triphosphate hydrolases"/>
    <property type="match status" value="2"/>
</dbReference>
<protein>
    <recommendedName>
        <fullName evidence="6">IRG-type G domain-containing protein</fullName>
    </recommendedName>
</protein>
<comment type="similarity">
    <text evidence="1">Belongs to the TRAFAC class dynamin-like GTPase superfamily. IRG family.</text>
</comment>
<dbReference type="GO" id="GO:0016020">
    <property type="term" value="C:membrane"/>
    <property type="evidence" value="ECO:0007669"/>
    <property type="project" value="InterPro"/>
</dbReference>
<dbReference type="EMBL" id="AFYH01067394">
    <property type="status" value="NOT_ANNOTATED_CDS"/>
    <property type="molecule type" value="Genomic_DNA"/>
</dbReference>
<dbReference type="InterPro" id="IPR007743">
    <property type="entry name" value="Immunity-related_GTPase-like"/>
</dbReference>
<evidence type="ECO:0000256" key="2">
    <source>
        <dbReference type="ARBA" id="ARBA00022741"/>
    </source>
</evidence>
<dbReference type="GO" id="GO:0016787">
    <property type="term" value="F:hydrolase activity"/>
    <property type="evidence" value="ECO:0007669"/>
    <property type="project" value="UniProtKB-KW"/>
</dbReference>
<dbReference type="PROSITE" id="PS51716">
    <property type="entry name" value="G_IRG"/>
    <property type="match status" value="2"/>
</dbReference>
<keyword evidence="2" id="KW-0547">Nucleotide-binding</keyword>
<evidence type="ECO:0000256" key="1">
    <source>
        <dbReference type="ARBA" id="ARBA00005429"/>
    </source>
</evidence>
<dbReference type="EMBL" id="AFYH01067393">
    <property type="status" value="NOT_ANNOTATED_CDS"/>
    <property type="molecule type" value="Genomic_DNA"/>
</dbReference>
<evidence type="ECO:0000313" key="7">
    <source>
        <dbReference type="Ensembl" id="ENSLACP00000018563.1"/>
    </source>
</evidence>
<proteinExistence type="inferred from homology"/>
<reference evidence="7" key="2">
    <citation type="submission" date="2025-08" db="UniProtKB">
        <authorList>
            <consortium name="Ensembl"/>
        </authorList>
    </citation>
    <scope>IDENTIFICATION</scope>
</reference>
<evidence type="ECO:0000256" key="4">
    <source>
        <dbReference type="ARBA" id="ARBA00023134"/>
    </source>
</evidence>
<dbReference type="GO" id="GO:0005525">
    <property type="term" value="F:GTP binding"/>
    <property type="evidence" value="ECO:0007669"/>
    <property type="project" value="UniProtKB-KW"/>
</dbReference>
<dbReference type="InParanoid" id="H3B9J2"/>
<dbReference type="Ensembl" id="ENSLACT00000018696.1">
    <property type="protein sequence ID" value="ENSLACP00000018563.1"/>
    <property type="gene ID" value="ENSLACG00000016344.1"/>
</dbReference>
<feature type="domain" description="IRG-type G" evidence="6">
    <location>
        <begin position="430"/>
        <end position="609"/>
    </location>
</feature>
<evidence type="ECO:0000259" key="6">
    <source>
        <dbReference type="PROSITE" id="PS51716"/>
    </source>
</evidence>
<dbReference type="EMBL" id="AFYH01067391">
    <property type="status" value="NOT_ANNOTATED_CDS"/>
    <property type="molecule type" value="Genomic_DNA"/>
</dbReference>
<keyword evidence="3" id="KW-0378">Hydrolase</keyword>
<dbReference type="Proteomes" id="UP000008672">
    <property type="component" value="Unassembled WGS sequence"/>
</dbReference>
<dbReference type="InterPro" id="IPR030385">
    <property type="entry name" value="G_IRG_dom"/>
</dbReference>
<sequence>ESVFSKIQERLDNVKNAKLDIAVTGETGTGKSSFINAIRGLDDEDGAAATTGVVDTTMKPTKYPYPNHPNVNLWDLPGIGAQNFKADEYLQQVNFSRYDFFIIITSERCRENPAKLACEIQKMGKKFYFVCSKVDADIDASRKRRKKNFNDEKILEEIRQNCIDYLKKEGVESPRVYLLSSFELHKFDFQDLVETFKIELPRYKRHVFLQALPNISVEILEKKINSLKKMVWLFSFASCAASFIPGAEISSACDIAILILALNIFRHALGLDNESLEKLARRLNKSPSELKSNFKTPHLLSRVQDLEKRKEKAPYIQNFYYIQLRHSQSSEDNITLNNIKSQFEKNRVFTILEPQLQLMTSQPVSSTKSFLSRVSRFLSYSITNRIMEPTKDCEMLSEKEIQDMKAAFEFGGWESVASKIQENLDSIENAKLHIAITGESGSGKSTFVNAIRGVDDEDGEAAETGVVETTMEPTKYPHPKYPNVNLWDLPGIGTPNFKPDEYLQQVNFSQYDFFIIIASERFHITLACEIQKMGKKFYFARSKVDVDIDASSKRRKSTFNEEKILEKIRQNCIECLQKEGVESPRVYLLSSFELEKFDFQSLVETLENELPEHKRHAFLQSLPNISVQILEKKTESMNNIIWLLATASCGIAAIPVPGLSFACDTGMLVKALHTFRSALGLDNESLEKLAEKVHKNPSELKSVMKS</sequence>
<keyword evidence="5" id="KW-1133">Transmembrane helix</keyword>
<dbReference type="HOGENOM" id="CLU_015342_1_0_1"/>
<reference evidence="7" key="3">
    <citation type="submission" date="2025-09" db="UniProtKB">
        <authorList>
            <consortium name="Ensembl"/>
        </authorList>
    </citation>
    <scope>IDENTIFICATION</scope>
</reference>